<sequence>MKPLTASVVAMLICIILIASGCVERGGSGTGKERIKASDLILPLNLDEALKYPKADVVAYFQERREGLEKLGNYMLENESVFRTRPVILHQEYAVDSIRDPAVQSFAQRLFQEGVIKEISSLNDAPSKTIDILMDEEPGLYRQGISYLSLPELLEGDPSELSYVKDYTDLGGSWYYYVYHYDEVKEEDHYRELAWNRLSDEERKTLTTPREKAIVAVEAGENVPHKIQNRALDVVVSVQFNTELDGLLGPIIMYFDPMTKEWVGNALRY</sequence>
<evidence type="ECO:0000313" key="2">
    <source>
        <dbReference type="Proteomes" id="UP001153387"/>
    </source>
</evidence>
<comment type="caution">
    <text evidence="1">The sequence shown here is derived from an EMBL/GenBank/DDBJ whole genome shotgun (WGS) entry which is preliminary data.</text>
</comment>
<organism evidence="1 2">
    <name type="scientific">Cohnella ginsengisoli</name>
    <dbReference type="NCBI Taxonomy" id="425004"/>
    <lineage>
        <taxon>Bacteria</taxon>
        <taxon>Bacillati</taxon>
        <taxon>Bacillota</taxon>
        <taxon>Bacilli</taxon>
        <taxon>Bacillales</taxon>
        <taxon>Paenibacillaceae</taxon>
        <taxon>Cohnella</taxon>
    </lineage>
</organism>
<name>A0A9X4QLT2_9BACL</name>
<dbReference type="AlphaFoldDB" id="A0A9X4QLT2"/>
<gene>
    <name evidence="1" type="ORF">OMP38_09975</name>
</gene>
<dbReference type="EMBL" id="JAPDHZ010000002">
    <property type="protein sequence ID" value="MDG0791164.1"/>
    <property type="molecule type" value="Genomic_DNA"/>
</dbReference>
<accession>A0A9X4QLT2</accession>
<evidence type="ECO:0000313" key="1">
    <source>
        <dbReference type="EMBL" id="MDG0791164.1"/>
    </source>
</evidence>
<reference evidence="1 2" key="1">
    <citation type="submission" date="2022-10" db="EMBL/GenBank/DDBJ databases">
        <title>Comparative genomic analysis of Cohnella hashimotonis sp. nov., isolated from the International Space Station.</title>
        <authorList>
            <person name="Simpson A."/>
            <person name="Venkateswaran K."/>
        </authorList>
    </citation>
    <scope>NUCLEOTIDE SEQUENCE [LARGE SCALE GENOMIC DNA]</scope>
    <source>
        <strain evidence="1 2">DSM 18997</strain>
    </source>
</reference>
<dbReference type="PROSITE" id="PS51257">
    <property type="entry name" value="PROKAR_LIPOPROTEIN"/>
    <property type="match status" value="1"/>
</dbReference>
<dbReference type="Proteomes" id="UP001153387">
    <property type="component" value="Unassembled WGS sequence"/>
</dbReference>
<proteinExistence type="predicted"/>
<protein>
    <submittedName>
        <fullName evidence="1">Uncharacterized protein</fullName>
    </submittedName>
</protein>
<keyword evidence="2" id="KW-1185">Reference proteome</keyword>
<dbReference type="RefSeq" id="WP_277564932.1">
    <property type="nucleotide sequence ID" value="NZ_JAPDHZ010000002.1"/>
</dbReference>